<dbReference type="GO" id="GO:0006260">
    <property type="term" value="P:DNA replication"/>
    <property type="evidence" value="ECO:0007669"/>
    <property type="project" value="InterPro"/>
</dbReference>
<dbReference type="PANTHER" id="PTHR10302">
    <property type="entry name" value="SINGLE-STRANDED DNA-BINDING PROTEIN"/>
    <property type="match status" value="1"/>
</dbReference>
<dbReference type="KEGG" id="bgok:Pr1d_15480"/>
<dbReference type="InterPro" id="IPR011344">
    <property type="entry name" value="ssDNA-bd"/>
</dbReference>
<dbReference type="SUPFAM" id="SSF50249">
    <property type="entry name" value="Nucleic acid-binding proteins"/>
    <property type="match status" value="1"/>
</dbReference>
<keyword evidence="6" id="KW-1185">Reference proteome</keyword>
<dbReference type="PIRSF" id="PIRSF002070">
    <property type="entry name" value="SSB"/>
    <property type="match status" value="1"/>
</dbReference>
<evidence type="ECO:0000313" key="5">
    <source>
        <dbReference type="EMBL" id="QEG34274.1"/>
    </source>
</evidence>
<dbReference type="PROSITE" id="PS50935">
    <property type="entry name" value="SSB"/>
    <property type="match status" value="1"/>
</dbReference>
<dbReference type="GO" id="GO:0003697">
    <property type="term" value="F:single-stranded DNA binding"/>
    <property type="evidence" value="ECO:0007669"/>
    <property type="project" value="UniProtKB-UniRule"/>
</dbReference>
<organism evidence="5 6">
    <name type="scientific">Bythopirellula goksoeyrii</name>
    <dbReference type="NCBI Taxonomy" id="1400387"/>
    <lineage>
        <taxon>Bacteria</taxon>
        <taxon>Pseudomonadati</taxon>
        <taxon>Planctomycetota</taxon>
        <taxon>Planctomycetia</taxon>
        <taxon>Pirellulales</taxon>
        <taxon>Lacipirellulaceae</taxon>
        <taxon>Bythopirellula</taxon>
    </lineage>
</organism>
<evidence type="ECO:0000313" key="6">
    <source>
        <dbReference type="Proteomes" id="UP000323917"/>
    </source>
</evidence>
<dbReference type="RefSeq" id="WP_148072949.1">
    <property type="nucleotide sequence ID" value="NZ_CP042913.1"/>
</dbReference>
<dbReference type="Pfam" id="PF00436">
    <property type="entry name" value="SSB"/>
    <property type="match status" value="1"/>
</dbReference>
<evidence type="ECO:0000256" key="2">
    <source>
        <dbReference type="HAMAP-Rule" id="MF_00984"/>
    </source>
</evidence>
<proteinExistence type="inferred from homology"/>
<dbReference type="NCBIfam" id="TIGR00621">
    <property type="entry name" value="ssb"/>
    <property type="match status" value="1"/>
</dbReference>
<dbReference type="GO" id="GO:0009295">
    <property type="term" value="C:nucleoid"/>
    <property type="evidence" value="ECO:0007669"/>
    <property type="project" value="TreeGrafter"/>
</dbReference>
<sequence>MASFNRVVLLGNLTRDIELRYVGSGMAVTDIGLAVNDRVKRNDQWTEEVTFVDITLWGRTAEVANEYLSKGSSVLIEGRLKMDSWEKDGQKRTKLKVIGERMQMVGGRGGGGGGGGSRSSGEDNSQDYSSGDSYESASSPPQDEIPF</sequence>
<name>A0A5B9Q5E1_9BACT</name>
<dbReference type="AlphaFoldDB" id="A0A5B9Q5E1"/>
<dbReference type="Gene3D" id="2.40.50.140">
    <property type="entry name" value="Nucleic acid-binding proteins"/>
    <property type="match status" value="1"/>
</dbReference>
<feature type="compositionally biased region" description="Gly residues" evidence="4">
    <location>
        <begin position="106"/>
        <end position="118"/>
    </location>
</feature>
<dbReference type="InterPro" id="IPR000424">
    <property type="entry name" value="Primosome_PriB/ssb"/>
</dbReference>
<dbReference type="HAMAP" id="MF_00984">
    <property type="entry name" value="SSB"/>
    <property type="match status" value="1"/>
</dbReference>
<gene>
    <name evidence="5" type="primary">ssb_1</name>
    <name evidence="5" type="ORF">Pr1d_15480</name>
</gene>
<keyword evidence="1 2" id="KW-0238">DNA-binding</keyword>
<dbReference type="PANTHER" id="PTHR10302:SF27">
    <property type="entry name" value="SINGLE-STRANDED DNA-BINDING PROTEIN"/>
    <property type="match status" value="1"/>
</dbReference>
<evidence type="ECO:0000256" key="3">
    <source>
        <dbReference type="PIRNR" id="PIRNR002070"/>
    </source>
</evidence>
<reference evidence="5 6" key="1">
    <citation type="submission" date="2019-08" db="EMBL/GenBank/DDBJ databases">
        <title>Deep-cultivation of Planctomycetes and their phenomic and genomic characterization uncovers novel biology.</title>
        <authorList>
            <person name="Wiegand S."/>
            <person name="Jogler M."/>
            <person name="Boedeker C."/>
            <person name="Pinto D."/>
            <person name="Vollmers J."/>
            <person name="Rivas-Marin E."/>
            <person name="Kohn T."/>
            <person name="Peeters S.H."/>
            <person name="Heuer A."/>
            <person name="Rast P."/>
            <person name="Oberbeckmann S."/>
            <person name="Bunk B."/>
            <person name="Jeske O."/>
            <person name="Meyerdierks A."/>
            <person name="Storesund J.E."/>
            <person name="Kallscheuer N."/>
            <person name="Luecker S."/>
            <person name="Lage O.M."/>
            <person name="Pohl T."/>
            <person name="Merkel B.J."/>
            <person name="Hornburger P."/>
            <person name="Mueller R.-W."/>
            <person name="Bruemmer F."/>
            <person name="Labrenz M."/>
            <person name="Spormann A.M."/>
            <person name="Op den Camp H."/>
            <person name="Overmann J."/>
            <person name="Amann R."/>
            <person name="Jetten M.S.M."/>
            <person name="Mascher T."/>
            <person name="Medema M.H."/>
            <person name="Devos D.P."/>
            <person name="Kaster A.-K."/>
            <person name="Ovreas L."/>
            <person name="Rohde M."/>
            <person name="Galperin M.Y."/>
            <person name="Jogler C."/>
        </authorList>
    </citation>
    <scope>NUCLEOTIDE SEQUENCE [LARGE SCALE GENOMIC DNA]</scope>
    <source>
        <strain evidence="5 6">Pr1d</strain>
    </source>
</reference>
<dbReference type="OrthoDB" id="9809878at2"/>
<evidence type="ECO:0000256" key="1">
    <source>
        <dbReference type="ARBA" id="ARBA00023125"/>
    </source>
</evidence>
<protein>
    <recommendedName>
        <fullName evidence="2 3">Single-stranded DNA-binding protein</fullName>
        <shortName evidence="2">SSB</shortName>
    </recommendedName>
</protein>
<evidence type="ECO:0000256" key="4">
    <source>
        <dbReference type="SAM" id="MobiDB-lite"/>
    </source>
</evidence>
<accession>A0A5B9Q5E1</accession>
<dbReference type="EMBL" id="CP042913">
    <property type="protein sequence ID" value="QEG34274.1"/>
    <property type="molecule type" value="Genomic_DNA"/>
</dbReference>
<comment type="subunit">
    <text evidence="2">Homotetramer.</text>
</comment>
<dbReference type="InterPro" id="IPR012340">
    <property type="entry name" value="NA-bd_OB-fold"/>
</dbReference>
<dbReference type="Proteomes" id="UP000323917">
    <property type="component" value="Chromosome"/>
</dbReference>
<comment type="caution">
    <text evidence="2">Lacks conserved residue(s) required for the propagation of feature annotation.</text>
</comment>
<feature type="compositionally biased region" description="Low complexity" evidence="4">
    <location>
        <begin position="127"/>
        <end position="139"/>
    </location>
</feature>
<feature type="region of interest" description="Disordered" evidence="4">
    <location>
        <begin position="100"/>
        <end position="147"/>
    </location>
</feature>
<dbReference type="CDD" id="cd04496">
    <property type="entry name" value="SSB_OBF"/>
    <property type="match status" value="1"/>
</dbReference>